<protein>
    <submittedName>
        <fullName evidence="3">Serpentine receptor class gamma</fullName>
    </submittedName>
</protein>
<organism evidence="2 3">
    <name type="scientific">Steinernema glaseri</name>
    <dbReference type="NCBI Taxonomy" id="37863"/>
    <lineage>
        <taxon>Eukaryota</taxon>
        <taxon>Metazoa</taxon>
        <taxon>Ecdysozoa</taxon>
        <taxon>Nematoda</taxon>
        <taxon>Chromadorea</taxon>
        <taxon>Rhabditida</taxon>
        <taxon>Tylenchina</taxon>
        <taxon>Panagrolaimomorpha</taxon>
        <taxon>Strongyloidoidea</taxon>
        <taxon>Steinernematidae</taxon>
        <taxon>Steinernema</taxon>
    </lineage>
</organism>
<accession>A0A1I8A7Q4</accession>
<dbReference type="Proteomes" id="UP000095287">
    <property type="component" value="Unplaced"/>
</dbReference>
<feature type="transmembrane region" description="Helical" evidence="1">
    <location>
        <begin position="101"/>
        <end position="122"/>
    </location>
</feature>
<keyword evidence="1" id="KW-0812">Transmembrane</keyword>
<dbReference type="AlphaFoldDB" id="A0A1I8A7Q4"/>
<evidence type="ECO:0000313" key="3">
    <source>
        <dbReference type="WBParaSite" id="L893_g33843.t1"/>
    </source>
</evidence>
<keyword evidence="1" id="KW-0472">Membrane</keyword>
<proteinExistence type="predicted"/>
<evidence type="ECO:0000313" key="2">
    <source>
        <dbReference type="Proteomes" id="UP000095287"/>
    </source>
</evidence>
<feature type="transmembrane region" description="Helical" evidence="1">
    <location>
        <begin position="142"/>
        <end position="163"/>
    </location>
</feature>
<evidence type="ECO:0000256" key="1">
    <source>
        <dbReference type="SAM" id="Phobius"/>
    </source>
</evidence>
<name>A0A1I8A7Q4_9BILA</name>
<sequence>MKYVAYKVSVVLTVAGMLLCLASFLLVLVSNAIVPGSVADAVWNRSTITYKIYQNTSMFFELIFATEVVLHIIFCILFYLHSKRRGTSHARQQANKVLKTNHIALFQIITQSSLCLLPKFFYYINKFFFDSSIEWIQHYYSYYSFFLTVNVCVVSFFIVYRLLPRKRSTVIVQNPTINSNTARTVANTN</sequence>
<keyword evidence="1" id="KW-1133">Transmembrane helix</keyword>
<feature type="transmembrane region" description="Helical" evidence="1">
    <location>
        <begin position="56"/>
        <end position="80"/>
    </location>
</feature>
<keyword evidence="2" id="KW-1185">Reference proteome</keyword>
<dbReference type="WBParaSite" id="L893_g33843.t1">
    <property type="protein sequence ID" value="L893_g33843.t1"/>
    <property type="gene ID" value="L893_g33843"/>
</dbReference>
<reference evidence="3" key="1">
    <citation type="submission" date="2016-11" db="UniProtKB">
        <authorList>
            <consortium name="WormBaseParasite"/>
        </authorList>
    </citation>
    <scope>IDENTIFICATION</scope>
</reference>